<proteinExistence type="predicted"/>
<gene>
    <name evidence="2" type="ORF">TM448A01832_0003</name>
</gene>
<dbReference type="EMBL" id="MT144206">
    <property type="protein sequence ID" value="QJA50601.1"/>
    <property type="molecule type" value="Genomic_DNA"/>
</dbReference>
<dbReference type="AlphaFoldDB" id="A0A6H1ZT68"/>
<evidence type="ECO:0000313" key="2">
    <source>
        <dbReference type="EMBL" id="QJA50601.1"/>
    </source>
</evidence>
<dbReference type="InterPro" id="IPR013230">
    <property type="entry name" value="Peptidase_M15A_C"/>
</dbReference>
<dbReference type="Gene3D" id="3.30.1380.10">
    <property type="match status" value="1"/>
</dbReference>
<protein>
    <submittedName>
        <fullName evidence="2">Putative peptidase</fullName>
    </submittedName>
</protein>
<name>A0A6H1ZT68_9ZZZZ</name>
<dbReference type="InterPro" id="IPR009045">
    <property type="entry name" value="Zn_M74/Hedgehog-like"/>
</dbReference>
<sequence>MGDLSEHFDRSEFACPCGCGFGFEVDDVAPQLVALLEDLRARAGGLPVHVTSGCRCASRNRQAGGVRNSQHLRGTAADIVVRDMHPGEVADLAESMLPMGGVGRYDTFVHVDVRGHRARWDMRSNRGPAPRKEPS</sequence>
<organism evidence="2">
    <name type="scientific">viral metagenome</name>
    <dbReference type="NCBI Taxonomy" id="1070528"/>
    <lineage>
        <taxon>unclassified sequences</taxon>
        <taxon>metagenomes</taxon>
        <taxon>organismal metagenomes</taxon>
    </lineage>
</organism>
<feature type="domain" description="Peptidase M15A C-terminal" evidence="1">
    <location>
        <begin position="7"/>
        <end position="112"/>
    </location>
</feature>
<evidence type="ECO:0000259" key="1">
    <source>
        <dbReference type="Pfam" id="PF08291"/>
    </source>
</evidence>
<reference evidence="2" key="1">
    <citation type="submission" date="2020-03" db="EMBL/GenBank/DDBJ databases">
        <title>The deep terrestrial virosphere.</title>
        <authorList>
            <person name="Holmfeldt K."/>
            <person name="Nilsson E."/>
            <person name="Simone D."/>
            <person name="Lopez-Fernandez M."/>
            <person name="Wu X."/>
            <person name="de Brujin I."/>
            <person name="Lundin D."/>
            <person name="Andersson A."/>
            <person name="Bertilsson S."/>
            <person name="Dopson M."/>
        </authorList>
    </citation>
    <scope>NUCLEOTIDE SEQUENCE</scope>
    <source>
        <strain evidence="2">TM448A01832</strain>
    </source>
</reference>
<accession>A0A6H1ZT68</accession>
<dbReference type="Pfam" id="PF08291">
    <property type="entry name" value="Peptidase_M15_3"/>
    <property type="match status" value="1"/>
</dbReference>
<dbReference type="SUPFAM" id="SSF55166">
    <property type="entry name" value="Hedgehog/DD-peptidase"/>
    <property type="match status" value="1"/>
</dbReference>